<organism evidence="8 9">
    <name type="scientific">Corynespora cassiicola Philippines</name>
    <dbReference type="NCBI Taxonomy" id="1448308"/>
    <lineage>
        <taxon>Eukaryota</taxon>
        <taxon>Fungi</taxon>
        <taxon>Dikarya</taxon>
        <taxon>Ascomycota</taxon>
        <taxon>Pezizomycotina</taxon>
        <taxon>Dothideomycetes</taxon>
        <taxon>Pleosporomycetidae</taxon>
        <taxon>Pleosporales</taxon>
        <taxon>Corynesporascaceae</taxon>
        <taxon>Corynespora</taxon>
    </lineage>
</organism>
<sequence length="330" mass="34995">MVLDINHFDITMARSEDVEMAETGSQSELRQRRKSHGRTPPVASRPFAGRIGGNQEFTLSPSDASFVSIISKVPDAAASFSWAQSFSLRGFADVELWKESTIEGVGSCLQIYLSGLIAVGLGPAGTATSLGPITPAIFGAITNFLLISLFIFAGGPVSGGHFNPLITISTFTARLSIFPRTILYVFFQCAGAVVAGFLVRASLGTPAESLHIIPGCYVDPSVVAPAEAYVLETMSSFALVMIAFGVGLDPRQRDVFGPALSPILIGLAIALCSFASGIARQGYSGASLNPARCLGLMAAGERFDYHYIHWAGDISTAILNGLMYWAIPIY</sequence>
<keyword evidence="9" id="KW-1185">Reference proteome</keyword>
<keyword evidence="2 5" id="KW-0812">Transmembrane</keyword>
<feature type="transmembrane region" description="Helical" evidence="7">
    <location>
        <begin position="136"/>
        <end position="157"/>
    </location>
</feature>
<name>A0A2T2NR23_CORCC</name>
<evidence type="ECO:0000256" key="2">
    <source>
        <dbReference type="ARBA" id="ARBA00022692"/>
    </source>
</evidence>
<dbReference type="Pfam" id="PF00230">
    <property type="entry name" value="MIP"/>
    <property type="match status" value="1"/>
</dbReference>
<dbReference type="InterPro" id="IPR000425">
    <property type="entry name" value="MIP"/>
</dbReference>
<dbReference type="EMBL" id="KZ678134">
    <property type="protein sequence ID" value="PSN67864.1"/>
    <property type="molecule type" value="Genomic_DNA"/>
</dbReference>
<feature type="transmembrane region" description="Helical" evidence="7">
    <location>
        <begin position="307"/>
        <end position="327"/>
    </location>
</feature>
<comment type="subcellular location">
    <subcellularLocation>
        <location evidence="1">Membrane</location>
        <topology evidence="1">Multi-pass membrane protein</topology>
    </subcellularLocation>
</comment>
<dbReference type="AlphaFoldDB" id="A0A2T2NR23"/>
<protein>
    <submittedName>
        <fullName evidence="8">Aquaporin-like protein</fullName>
    </submittedName>
</protein>
<feature type="transmembrane region" description="Helical" evidence="7">
    <location>
        <begin position="260"/>
        <end position="279"/>
    </location>
</feature>
<evidence type="ECO:0000256" key="1">
    <source>
        <dbReference type="ARBA" id="ARBA00004141"/>
    </source>
</evidence>
<dbReference type="STRING" id="1448308.A0A2T2NR23"/>
<evidence type="ECO:0000256" key="3">
    <source>
        <dbReference type="ARBA" id="ARBA00022989"/>
    </source>
</evidence>
<feature type="transmembrane region" description="Helical" evidence="7">
    <location>
        <begin position="111"/>
        <end position="130"/>
    </location>
</feature>
<dbReference type="PRINTS" id="PR00783">
    <property type="entry name" value="MINTRINSICP"/>
</dbReference>
<dbReference type="GO" id="GO:0016020">
    <property type="term" value="C:membrane"/>
    <property type="evidence" value="ECO:0007669"/>
    <property type="project" value="UniProtKB-SubCell"/>
</dbReference>
<evidence type="ECO:0000256" key="4">
    <source>
        <dbReference type="ARBA" id="ARBA00023136"/>
    </source>
</evidence>
<keyword evidence="3 7" id="KW-1133">Transmembrane helix</keyword>
<dbReference type="GO" id="GO:0015267">
    <property type="term" value="F:channel activity"/>
    <property type="evidence" value="ECO:0007669"/>
    <property type="project" value="InterPro"/>
</dbReference>
<gene>
    <name evidence="8" type="ORF">BS50DRAFT_522679</name>
</gene>
<feature type="transmembrane region" description="Helical" evidence="7">
    <location>
        <begin position="177"/>
        <end position="199"/>
    </location>
</feature>
<evidence type="ECO:0000313" key="8">
    <source>
        <dbReference type="EMBL" id="PSN67864.1"/>
    </source>
</evidence>
<evidence type="ECO:0000313" key="9">
    <source>
        <dbReference type="Proteomes" id="UP000240883"/>
    </source>
</evidence>
<keyword evidence="4 7" id="KW-0472">Membrane</keyword>
<dbReference type="Gene3D" id="1.20.1080.10">
    <property type="entry name" value="Glycerol uptake facilitator protein"/>
    <property type="match status" value="1"/>
</dbReference>
<comment type="similarity">
    <text evidence="5">Belongs to the MIP/aquaporin (TC 1.A.8) family.</text>
</comment>
<proteinExistence type="inferred from homology"/>
<dbReference type="PANTHER" id="PTHR47002:SF2">
    <property type="entry name" value="AQUAPORIN AQPAE.A-LIKE"/>
    <property type="match status" value="1"/>
</dbReference>
<evidence type="ECO:0000256" key="7">
    <source>
        <dbReference type="SAM" id="Phobius"/>
    </source>
</evidence>
<dbReference type="InterPro" id="IPR023271">
    <property type="entry name" value="Aquaporin-like"/>
</dbReference>
<dbReference type="PANTHER" id="PTHR47002">
    <property type="entry name" value="AQUAPORIN-LIKE"/>
    <property type="match status" value="1"/>
</dbReference>
<dbReference type="SUPFAM" id="SSF81338">
    <property type="entry name" value="Aquaporin-like"/>
    <property type="match status" value="1"/>
</dbReference>
<dbReference type="OrthoDB" id="3222at2759"/>
<evidence type="ECO:0000256" key="6">
    <source>
        <dbReference type="SAM" id="MobiDB-lite"/>
    </source>
</evidence>
<reference evidence="8 9" key="1">
    <citation type="journal article" date="2018" name="Front. Microbiol.">
        <title>Genome-Wide Analysis of Corynespora cassiicola Leaf Fall Disease Putative Effectors.</title>
        <authorList>
            <person name="Lopez D."/>
            <person name="Ribeiro S."/>
            <person name="Label P."/>
            <person name="Fumanal B."/>
            <person name="Venisse J.S."/>
            <person name="Kohler A."/>
            <person name="de Oliveira R.R."/>
            <person name="Labutti K."/>
            <person name="Lipzen A."/>
            <person name="Lail K."/>
            <person name="Bauer D."/>
            <person name="Ohm R.A."/>
            <person name="Barry K.W."/>
            <person name="Spatafora J."/>
            <person name="Grigoriev I.V."/>
            <person name="Martin F.M."/>
            <person name="Pujade-Renaud V."/>
        </authorList>
    </citation>
    <scope>NUCLEOTIDE SEQUENCE [LARGE SCALE GENOMIC DNA]</scope>
    <source>
        <strain evidence="8 9">Philippines</strain>
    </source>
</reference>
<feature type="region of interest" description="Disordered" evidence="6">
    <location>
        <begin position="17"/>
        <end position="47"/>
    </location>
</feature>
<feature type="transmembrane region" description="Helical" evidence="7">
    <location>
        <begin position="228"/>
        <end position="248"/>
    </location>
</feature>
<accession>A0A2T2NR23</accession>
<dbReference type="Proteomes" id="UP000240883">
    <property type="component" value="Unassembled WGS sequence"/>
</dbReference>
<evidence type="ECO:0000256" key="5">
    <source>
        <dbReference type="RuleBase" id="RU000477"/>
    </source>
</evidence>
<feature type="non-terminal residue" evidence="8">
    <location>
        <position position="330"/>
    </location>
</feature>
<keyword evidence="5" id="KW-0813">Transport</keyword>